<dbReference type="Proteomes" id="UP000006729">
    <property type="component" value="Chromosome 14"/>
</dbReference>
<dbReference type="InterPro" id="IPR000719">
    <property type="entry name" value="Prot_kinase_dom"/>
</dbReference>
<dbReference type="InParanoid" id="U7DTM2"/>
<evidence type="ECO:0000313" key="3">
    <source>
        <dbReference type="Proteomes" id="UP000006729"/>
    </source>
</evidence>
<reference evidence="2 3" key="1">
    <citation type="journal article" date="2006" name="Science">
        <title>The genome of black cottonwood, Populus trichocarpa (Torr. &amp; Gray).</title>
        <authorList>
            <person name="Tuskan G.A."/>
            <person name="Difazio S."/>
            <person name="Jansson S."/>
            <person name="Bohlmann J."/>
            <person name="Grigoriev I."/>
            <person name="Hellsten U."/>
            <person name="Putnam N."/>
            <person name="Ralph S."/>
            <person name="Rombauts S."/>
            <person name="Salamov A."/>
            <person name="Schein J."/>
            <person name="Sterck L."/>
            <person name="Aerts A."/>
            <person name="Bhalerao R.R."/>
            <person name="Bhalerao R.P."/>
            <person name="Blaudez D."/>
            <person name="Boerjan W."/>
            <person name="Brun A."/>
            <person name="Brunner A."/>
            <person name="Busov V."/>
            <person name="Campbell M."/>
            <person name="Carlson J."/>
            <person name="Chalot M."/>
            <person name="Chapman J."/>
            <person name="Chen G.L."/>
            <person name="Cooper D."/>
            <person name="Coutinho P.M."/>
            <person name="Couturier J."/>
            <person name="Covert S."/>
            <person name="Cronk Q."/>
            <person name="Cunningham R."/>
            <person name="Davis J."/>
            <person name="Degroeve S."/>
            <person name="Dejardin A."/>
            <person name="Depamphilis C."/>
            <person name="Detter J."/>
            <person name="Dirks B."/>
            <person name="Dubchak I."/>
            <person name="Duplessis S."/>
            <person name="Ehlting J."/>
            <person name="Ellis B."/>
            <person name="Gendler K."/>
            <person name="Goodstein D."/>
            <person name="Gribskov M."/>
            <person name="Grimwood J."/>
            <person name="Groover A."/>
            <person name="Gunter L."/>
            <person name="Hamberger B."/>
            <person name="Heinze B."/>
            <person name="Helariutta Y."/>
            <person name="Henrissat B."/>
            <person name="Holligan D."/>
            <person name="Holt R."/>
            <person name="Huang W."/>
            <person name="Islam-Faridi N."/>
            <person name="Jones S."/>
            <person name="Jones-Rhoades M."/>
            <person name="Jorgensen R."/>
            <person name="Joshi C."/>
            <person name="Kangasjarvi J."/>
            <person name="Karlsson J."/>
            <person name="Kelleher C."/>
            <person name="Kirkpatrick R."/>
            <person name="Kirst M."/>
            <person name="Kohler A."/>
            <person name="Kalluri U."/>
            <person name="Larimer F."/>
            <person name="Leebens-Mack J."/>
            <person name="Leple J.C."/>
            <person name="Locascio P."/>
            <person name="Lou Y."/>
            <person name="Lucas S."/>
            <person name="Martin F."/>
            <person name="Montanini B."/>
            <person name="Napoli C."/>
            <person name="Nelson D.R."/>
            <person name="Nelson C."/>
            <person name="Nieminen K."/>
            <person name="Nilsson O."/>
            <person name="Pereda V."/>
            <person name="Peter G."/>
            <person name="Philippe R."/>
            <person name="Pilate G."/>
            <person name="Poliakov A."/>
            <person name="Razumovskaya J."/>
            <person name="Richardson P."/>
            <person name="Rinaldi C."/>
            <person name="Ritland K."/>
            <person name="Rouze P."/>
            <person name="Ryaboy D."/>
            <person name="Schmutz J."/>
            <person name="Schrader J."/>
            <person name="Segerman B."/>
            <person name="Shin H."/>
            <person name="Siddiqui A."/>
            <person name="Sterky F."/>
            <person name="Terry A."/>
            <person name="Tsai C.J."/>
            <person name="Uberbacher E."/>
            <person name="Unneberg P."/>
            <person name="Vahala J."/>
            <person name="Wall K."/>
            <person name="Wessler S."/>
            <person name="Yang G."/>
            <person name="Yin T."/>
            <person name="Douglas C."/>
            <person name="Marra M."/>
            <person name="Sandberg G."/>
            <person name="Van de Peer Y."/>
            <person name="Rokhsar D."/>
        </authorList>
    </citation>
    <scope>NUCLEOTIDE SEQUENCE [LARGE SCALE GENOMIC DNA]</scope>
    <source>
        <strain evidence="3">cv. Nisqually</strain>
    </source>
</reference>
<feature type="compositionally biased region" description="Basic and acidic residues" evidence="1">
    <location>
        <begin position="61"/>
        <end position="71"/>
    </location>
</feature>
<accession>U7DTM2</accession>
<protein>
    <submittedName>
        <fullName evidence="2">Uncharacterized protein</fullName>
    </submittedName>
</protein>
<proteinExistence type="predicted"/>
<keyword evidence="3" id="KW-1185">Reference proteome</keyword>
<dbReference type="HOGENOM" id="CLU_2431132_0_0_1"/>
<feature type="region of interest" description="Disordered" evidence="1">
    <location>
        <begin position="49"/>
        <end position="71"/>
    </location>
</feature>
<evidence type="ECO:0000313" key="2">
    <source>
        <dbReference type="EMBL" id="PNT05221.1"/>
    </source>
</evidence>
<organism evidence="2 3">
    <name type="scientific">Populus trichocarpa</name>
    <name type="common">Western balsam poplar</name>
    <name type="synonym">Populus balsamifera subsp. trichocarpa</name>
    <dbReference type="NCBI Taxonomy" id="3694"/>
    <lineage>
        <taxon>Eukaryota</taxon>
        <taxon>Viridiplantae</taxon>
        <taxon>Streptophyta</taxon>
        <taxon>Embryophyta</taxon>
        <taxon>Tracheophyta</taxon>
        <taxon>Spermatophyta</taxon>
        <taxon>Magnoliopsida</taxon>
        <taxon>eudicotyledons</taxon>
        <taxon>Gunneridae</taxon>
        <taxon>Pentapetalae</taxon>
        <taxon>rosids</taxon>
        <taxon>fabids</taxon>
        <taxon>Malpighiales</taxon>
        <taxon>Salicaceae</taxon>
        <taxon>Saliceae</taxon>
        <taxon>Populus</taxon>
    </lineage>
</organism>
<dbReference type="GO" id="GO:0004672">
    <property type="term" value="F:protein kinase activity"/>
    <property type="evidence" value="ECO:0007669"/>
    <property type="project" value="InterPro"/>
</dbReference>
<evidence type="ECO:0000256" key="1">
    <source>
        <dbReference type="SAM" id="MobiDB-lite"/>
    </source>
</evidence>
<dbReference type="SUPFAM" id="SSF56112">
    <property type="entry name" value="Protein kinase-like (PK-like)"/>
    <property type="match status" value="1"/>
</dbReference>
<dbReference type="GO" id="GO:0005524">
    <property type="term" value="F:ATP binding"/>
    <property type="evidence" value="ECO:0007669"/>
    <property type="project" value="InterPro"/>
</dbReference>
<dbReference type="AlphaFoldDB" id="U7DTM2"/>
<name>U7DTM2_POPTR</name>
<sequence>MFSGFVAKFQIKRFGHVNHELMREDEAQRYCHQLINIVDHCHSKGVSHRDLKLGHQSSSIKPRERRDRERKPLKLLHPMVEVGDLGLVRFL</sequence>
<dbReference type="STRING" id="3694.U7DTM2"/>
<dbReference type="InterPro" id="IPR011009">
    <property type="entry name" value="Kinase-like_dom_sf"/>
</dbReference>
<dbReference type="Gene3D" id="1.10.510.10">
    <property type="entry name" value="Transferase(Phosphotransferase) domain 1"/>
    <property type="match status" value="1"/>
</dbReference>
<dbReference type="PROSITE" id="PS50011">
    <property type="entry name" value="PROTEIN_KINASE_DOM"/>
    <property type="match status" value="1"/>
</dbReference>
<gene>
    <name evidence="2" type="ORF">POPTR_014G161400</name>
</gene>
<dbReference type="EMBL" id="CM009303">
    <property type="protein sequence ID" value="PNT05221.1"/>
    <property type="molecule type" value="Genomic_DNA"/>
</dbReference>